<feature type="domain" description="Ricin B lectin" evidence="1">
    <location>
        <begin position="140"/>
        <end position="190"/>
    </location>
</feature>
<dbReference type="InterPro" id="IPR000772">
    <property type="entry name" value="Ricin_B_lectin"/>
</dbReference>
<keyword evidence="3" id="KW-1185">Reference proteome</keyword>
<dbReference type="SUPFAM" id="SSF50370">
    <property type="entry name" value="Ricin B-like lectins"/>
    <property type="match status" value="1"/>
</dbReference>
<dbReference type="PROSITE" id="PS50231">
    <property type="entry name" value="RICIN_B_LECTIN"/>
    <property type="match status" value="1"/>
</dbReference>
<dbReference type="EMBL" id="JAZAVK010000026">
    <property type="protein sequence ID" value="KAK7429724.1"/>
    <property type="molecule type" value="Genomic_DNA"/>
</dbReference>
<proteinExistence type="predicted"/>
<dbReference type="Pfam" id="PF14200">
    <property type="entry name" value="RicinB_lectin_2"/>
    <property type="match status" value="2"/>
</dbReference>
<name>A0ABR1I9M3_9HYPO</name>
<comment type="caution">
    <text evidence="2">The sequence shown here is derived from an EMBL/GenBank/DDBJ whole genome shotgun (WGS) entry which is preliminary data.</text>
</comment>
<dbReference type="Proteomes" id="UP001498421">
    <property type="component" value="Unassembled WGS sequence"/>
</dbReference>
<reference evidence="2 3" key="1">
    <citation type="journal article" date="2025" name="Microbiol. Resour. Announc.">
        <title>Draft genome sequences for Neonectria magnoliae and Neonectria punicea, canker pathogens of Liriodendron tulipifera and Acer saccharum in West Virginia.</title>
        <authorList>
            <person name="Petronek H.M."/>
            <person name="Kasson M.T."/>
            <person name="Metheny A.M."/>
            <person name="Stauder C.M."/>
            <person name="Lovett B."/>
            <person name="Lynch S.C."/>
            <person name="Garnas J.R."/>
            <person name="Kasson L.R."/>
            <person name="Stajich J.E."/>
        </authorList>
    </citation>
    <scope>NUCLEOTIDE SEQUENCE [LARGE SCALE GENOMIC DNA]</scope>
    <source>
        <strain evidence="2 3">NRRL 64651</strain>
    </source>
</reference>
<organism evidence="2 3">
    <name type="scientific">Neonectria magnoliae</name>
    <dbReference type="NCBI Taxonomy" id="2732573"/>
    <lineage>
        <taxon>Eukaryota</taxon>
        <taxon>Fungi</taxon>
        <taxon>Dikarya</taxon>
        <taxon>Ascomycota</taxon>
        <taxon>Pezizomycotina</taxon>
        <taxon>Sordariomycetes</taxon>
        <taxon>Hypocreomycetidae</taxon>
        <taxon>Hypocreales</taxon>
        <taxon>Nectriaceae</taxon>
        <taxon>Neonectria</taxon>
    </lineage>
</organism>
<sequence length="206" mass="23666">MRLCLYPYYFFYKEHTTFNTLLNQVWFVERFENHNNTPTFSHKRHGRPNQQWLITWPKDVDGTAYFHVIINAAGTVVSHNQDDSKDSIVGWSVDDGSKQLWSFTPYIYPLTCRLRVKSTGRVLDLSGSSSNNGALALASEQHTAITKRNQLWWPQNRAGSEGYTIQCLETGTVLDLWGGATDDGTPISGWRWTPTTKEEKLQWCVM</sequence>
<feature type="domain" description="Ricin B lectin" evidence="1">
    <location>
        <begin position="48"/>
        <end position="134"/>
    </location>
</feature>
<protein>
    <recommendedName>
        <fullName evidence="1">Ricin B lectin domain-containing protein</fullName>
    </recommendedName>
</protein>
<dbReference type="InterPro" id="IPR035992">
    <property type="entry name" value="Ricin_B-like_lectins"/>
</dbReference>
<evidence type="ECO:0000313" key="3">
    <source>
        <dbReference type="Proteomes" id="UP001498421"/>
    </source>
</evidence>
<evidence type="ECO:0000313" key="2">
    <source>
        <dbReference type="EMBL" id="KAK7429724.1"/>
    </source>
</evidence>
<dbReference type="Gene3D" id="2.80.10.50">
    <property type="match status" value="2"/>
</dbReference>
<gene>
    <name evidence="2" type="ORF">QQZ08_003750</name>
</gene>
<accession>A0ABR1I9M3</accession>
<evidence type="ECO:0000259" key="1">
    <source>
        <dbReference type="Pfam" id="PF14200"/>
    </source>
</evidence>